<evidence type="ECO:0000313" key="5">
    <source>
        <dbReference type="Proteomes" id="UP000319908"/>
    </source>
</evidence>
<gene>
    <name evidence="4" type="primary">dnaK_2</name>
    <name evidence="4" type="ORF">Poly21_29960</name>
</gene>
<keyword evidence="2" id="KW-0547">Nucleotide-binding</keyword>
<dbReference type="PROSITE" id="PS00297">
    <property type="entry name" value="HSP70_1"/>
    <property type="match status" value="1"/>
</dbReference>
<reference evidence="4 5" key="1">
    <citation type="journal article" date="2020" name="Antonie Van Leeuwenhoek">
        <title>Rhodopirellula heiligendammensis sp. nov., Rhodopirellula pilleata sp. nov., and Rhodopirellula solitaria sp. nov. isolated from natural or artificial marine surfaces in Northern Germany and California, USA, and emended description of the genus Rhodopirellula.</title>
        <authorList>
            <person name="Kallscheuer N."/>
            <person name="Wiegand S."/>
            <person name="Jogler M."/>
            <person name="Boedeker C."/>
            <person name="Peeters S.H."/>
            <person name="Rast P."/>
            <person name="Heuer A."/>
            <person name="Jetten M.S.M."/>
            <person name="Rohde M."/>
            <person name="Jogler C."/>
        </authorList>
    </citation>
    <scope>NUCLEOTIDE SEQUENCE [LARGE SCALE GENOMIC DNA]</scope>
    <source>
        <strain evidence="4 5">Poly21</strain>
    </source>
</reference>
<dbReference type="InterPro" id="IPR018181">
    <property type="entry name" value="Heat_shock_70_CS"/>
</dbReference>
<dbReference type="PANTHER" id="PTHR42749">
    <property type="entry name" value="CELL SHAPE-DETERMINING PROTEIN MREB"/>
    <property type="match status" value="1"/>
</dbReference>
<dbReference type="InterPro" id="IPR043129">
    <property type="entry name" value="ATPase_NBD"/>
</dbReference>
<dbReference type="AlphaFoldDB" id="A0A5C6BY73"/>
<dbReference type="Pfam" id="PF12531">
    <property type="entry name" value="DUF3731"/>
    <property type="match status" value="1"/>
</dbReference>
<dbReference type="EMBL" id="SJPU01000002">
    <property type="protein sequence ID" value="TWU15794.1"/>
    <property type="molecule type" value="Genomic_DNA"/>
</dbReference>
<comment type="similarity">
    <text evidence="1">Belongs to the heat shock protein 70 family.</text>
</comment>
<dbReference type="Gene3D" id="3.30.420.40">
    <property type="match status" value="2"/>
</dbReference>
<dbReference type="SUPFAM" id="SSF53067">
    <property type="entry name" value="Actin-like ATPase domain"/>
    <property type="match status" value="2"/>
</dbReference>
<keyword evidence="5" id="KW-1185">Reference proteome</keyword>
<dbReference type="GO" id="GO:0005524">
    <property type="term" value="F:ATP binding"/>
    <property type="evidence" value="ECO:0007669"/>
    <property type="project" value="UniProtKB-KW"/>
</dbReference>
<dbReference type="RefSeq" id="WP_146407582.1">
    <property type="nucleotide sequence ID" value="NZ_SJPU01000002.1"/>
</dbReference>
<dbReference type="Pfam" id="PF00012">
    <property type="entry name" value="HSP70"/>
    <property type="match status" value="1"/>
</dbReference>
<dbReference type="CDD" id="cd10170">
    <property type="entry name" value="ASKHA_NBD_HSP70"/>
    <property type="match status" value="1"/>
</dbReference>
<evidence type="ECO:0000256" key="3">
    <source>
        <dbReference type="ARBA" id="ARBA00022840"/>
    </source>
</evidence>
<comment type="caution">
    <text evidence="4">The sequence shown here is derived from an EMBL/GenBank/DDBJ whole genome shotgun (WGS) entry which is preliminary data.</text>
</comment>
<dbReference type="PANTHER" id="PTHR42749:SF1">
    <property type="entry name" value="CELL SHAPE-DETERMINING PROTEIN MREB"/>
    <property type="match status" value="1"/>
</dbReference>
<evidence type="ECO:0000313" key="4">
    <source>
        <dbReference type="EMBL" id="TWU15794.1"/>
    </source>
</evidence>
<evidence type="ECO:0000256" key="2">
    <source>
        <dbReference type="ARBA" id="ARBA00022741"/>
    </source>
</evidence>
<proteinExistence type="inferred from homology"/>
<dbReference type="InterPro" id="IPR021030">
    <property type="entry name" value="DUF3731"/>
</dbReference>
<dbReference type="PRINTS" id="PR00301">
    <property type="entry name" value="HEATSHOCK70"/>
</dbReference>
<keyword evidence="3" id="KW-0067">ATP-binding</keyword>
<dbReference type="GO" id="GO:0140662">
    <property type="term" value="F:ATP-dependent protein folding chaperone"/>
    <property type="evidence" value="ECO:0007669"/>
    <property type="project" value="InterPro"/>
</dbReference>
<protein>
    <submittedName>
        <fullName evidence="4">Chaperone protein DnaK</fullName>
    </submittedName>
</protein>
<organism evidence="4 5">
    <name type="scientific">Allorhodopirellula heiligendammensis</name>
    <dbReference type="NCBI Taxonomy" id="2714739"/>
    <lineage>
        <taxon>Bacteria</taxon>
        <taxon>Pseudomonadati</taxon>
        <taxon>Planctomycetota</taxon>
        <taxon>Planctomycetia</taxon>
        <taxon>Pirellulales</taxon>
        <taxon>Pirellulaceae</taxon>
        <taxon>Allorhodopirellula</taxon>
    </lineage>
</organism>
<dbReference type="OrthoDB" id="9760742at2"/>
<dbReference type="Proteomes" id="UP000319908">
    <property type="component" value="Unassembled WGS sequence"/>
</dbReference>
<accession>A0A5C6BY73</accession>
<evidence type="ECO:0000256" key="1">
    <source>
        <dbReference type="ARBA" id="ARBA00007381"/>
    </source>
</evidence>
<name>A0A5C6BY73_9BACT</name>
<dbReference type="InterPro" id="IPR013126">
    <property type="entry name" value="Hsp_70_fam"/>
</dbReference>
<sequence length="992" mass="108398">MTDPAHQAVSDTLDPVPARYCIGIDLGTTNCVLAYVDTASDRRAVEVFSVPQWVDVDAVEGRSTLPSFHYTLTTAEIAAAESAKSARRLAGFLVDPLSVRVGEYARVGGASHPGRLITSAKSWLSHEGVDRTASLLPWHGDEDVEKQSPMSASAAYLAHLRAAWDDVHPDAPMAEQDVVVTLPASFDEVARELTVAAAAKAGLPRIQLIEEPQAAFYAWLDRHGEDWTERVRVGQLILVCDIGGGTTDLTLIRVRAADSTDQRVSDVEREGDVDPLGSSTAGAIQFHRVAVGKHLILGGDNLDLAIAKSVEAKLDGPLPARRWQRLITDARRVKELMLSPDRPAETTVQIAGEGSSLIGDSVSLAISAGDVDRVILDGFFPAVALESSVLGGQSGFQELGLPYAADPAITKHLAEFLRTHRTTGLDDAAVDSDRVDLVLFNGGVLRSPAIQSRILSCLQTWFAGDDDTWQPQALQSPRLDLAVAQGAAYYARVRRGEGVRIAANLARTYFMQISQSPPQAVCVIPADAQPGQSYRIDSLPMKLRVGVPVSFPLWASSTRLADRVGDVVNIDETEMTALPPIHTALQNRKRRDQSTMQIVIETQLSEIGTIGVYCVEDRSDGHDLDRVTSRAKRWKLEFDIRATLETDRESHEGSGEASGILDEETLLASKDEIESVFVSGTEKPSKLIKRLQSTLELRREDWPPVLLRGLWESLIEVEPQRRQSPGHESRWLNLLGYSLRPGFGVAVDDWRTAQTWRLLFGKIAHDDAQTRAETLILWRRIAGGLTAGQQSQLASVLKKNLLSGSGSRAEAAETREAWRLIGSLERLPIQEKNDWVRAALTQLERKKASSLHPVLLWAIGRLATRIPAYGPLNLVIGAADAAHVVRRVLASPSLQLAASEKQSESGFASQIEIAAGLALTQITRRCHDRFRDIDDDTRERVLRELRVISAPAHLAKLVNEGGQFDHEEQAAIFGESLPLGIELTRPTTSLAR</sequence>